<dbReference type="GO" id="GO:0004029">
    <property type="term" value="F:aldehyde dehydrogenase (NAD+) activity"/>
    <property type="evidence" value="ECO:0007669"/>
    <property type="project" value="TreeGrafter"/>
</dbReference>
<dbReference type="InterPro" id="IPR016040">
    <property type="entry name" value="NAD(P)-bd_dom"/>
</dbReference>
<dbReference type="GO" id="GO:0005737">
    <property type="term" value="C:cytoplasm"/>
    <property type="evidence" value="ECO:0007669"/>
    <property type="project" value="TreeGrafter"/>
</dbReference>
<organism evidence="2 3">
    <name type="scientific">Lojkania enalia</name>
    <dbReference type="NCBI Taxonomy" id="147567"/>
    <lineage>
        <taxon>Eukaryota</taxon>
        <taxon>Fungi</taxon>
        <taxon>Dikarya</taxon>
        <taxon>Ascomycota</taxon>
        <taxon>Pezizomycotina</taxon>
        <taxon>Dothideomycetes</taxon>
        <taxon>Pleosporomycetidae</taxon>
        <taxon>Pleosporales</taxon>
        <taxon>Pleosporales incertae sedis</taxon>
        <taxon>Lojkania</taxon>
    </lineage>
</organism>
<dbReference type="Gene3D" id="3.40.50.720">
    <property type="entry name" value="NAD(P)-binding Rossmann-like Domain"/>
    <property type="match status" value="1"/>
</dbReference>
<gene>
    <name evidence="2" type="ORF">CC78DRAFT_553503</name>
</gene>
<dbReference type="EMBL" id="ML986615">
    <property type="protein sequence ID" value="KAF2264597.1"/>
    <property type="molecule type" value="Genomic_DNA"/>
</dbReference>
<protein>
    <submittedName>
        <fullName evidence="2">NAD(P)-binding protein</fullName>
    </submittedName>
</protein>
<dbReference type="Pfam" id="PF13460">
    <property type="entry name" value="NAD_binding_10"/>
    <property type="match status" value="1"/>
</dbReference>
<dbReference type="InterPro" id="IPR036291">
    <property type="entry name" value="NAD(P)-bd_dom_sf"/>
</dbReference>
<sequence>MAPKIFVTGVTGYIGGDTLYALYTTHIEFTYTALVRTQDKGNKIKKAYPNINIILGDLDKSKALEEEIAKADVVIYTADVLDHEGAARAIAKGLASRHSNENPGFWLHTFGTLTNLPNDVFQRNVNNIVLEAGKKDSKKVKTAIVYPPAIYGFIHLSKEFISIIGANKVCWSHAHVADLADVFVLLAEPAVAKGHFFMENGEHAKAKRARRFLGWKPHKSSMGG</sequence>
<dbReference type="InterPro" id="IPR051783">
    <property type="entry name" value="NAD(P)-dependent_oxidoreduct"/>
</dbReference>
<reference evidence="3" key="1">
    <citation type="journal article" date="2020" name="Stud. Mycol.">
        <title>101 Dothideomycetes genomes: A test case for predicting lifestyles and emergence of pathogens.</title>
        <authorList>
            <person name="Haridas S."/>
            <person name="Albert R."/>
            <person name="Binder M."/>
            <person name="Bloem J."/>
            <person name="LaButti K."/>
            <person name="Salamov A."/>
            <person name="Andreopoulos B."/>
            <person name="Baker S."/>
            <person name="Barry K."/>
            <person name="Bills G."/>
            <person name="Bluhm B."/>
            <person name="Cannon C."/>
            <person name="Castanera R."/>
            <person name="Culley D."/>
            <person name="Daum C."/>
            <person name="Ezra D."/>
            <person name="Gonzalez J."/>
            <person name="Henrissat B."/>
            <person name="Kuo A."/>
            <person name="Liang C."/>
            <person name="Lipzen A."/>
            <person name="Lutzoni F."/>
            <person name="Magnuson J."/>
            <person name="Mondo S."/>
            <person name="Nolan M."/>
            <person name="Ohm R."/>
            <person name="Pangilinan J."/>
            <person name="Park H.-J."/>
            <person name="Ramirez L."/>
            <person name="Alfaro M."/>
            <person name="Sun H."/>
            <person name="Tritt A."/>
            <person name="Yoshinaga Y."/>
            <person name="Zwiers L.-H."/>
            <person name="Turgeon B."/>
            <person name="Goodwin S."/>
            <person name="Spatafora J."/>
            <person name="Crous P."/>
            <person name="Grigoriev I."/>
        </authorList>
    </citation>
    <scope>NUCLEOTIDE SEQUENCE [LARGE SCALE GENOMIC DNA]</scope>
    <source>
        <strain evidence="3">CBS 304.66</strain>
    </source>
</reference>
<name>A0A9P4N3L9_9PLEO</name>
<proteinExistence type="predicted"/>
<keyword evidence="3" id="KW-1185">Reference proteome</keyword>
<accession>A0A9P4N3L9</accession>
<evidence type="ECO:0000259" key="1">
    <source>
        <dbReference type="Pfam" id="PF13460"/>
    </source>
</evidence>
<dbReference type="SUPFAM" id="SSF51735">
    <property type="entry name" value="NAD(P)-binding Rossmann-fold domains"/>
    <property type="match status" value="1"/>
</dbReference>
<feature type="domain" description="NAD(P)-binding" evidence="1">
    <location>
        <begin position="9"/>
        <end position="89"/>
    </location>
</feature>
<dbReference type="AlphaFoldDB" id="A0A9P4N3L9"/>
<dbReference type="PANTHER" id="PTHR48079:SF6">
    <property type="entry name" value="NAD(P)-BINDING DOMAIN-CONTAINING PROTEIN-RELATED"/>
    <property type="match status" value="1"/>
</dbReference>
<comment type="caution">
    <text evidence="2">The sequence shown here is derived from an EMBL/GenBank/DDBJ whole genome shotgun (WGS) entry which is preliminary data.</text>
</comment>
<dbReference type="Proteomes" id="UP000800093">
    <property type="component" value="Unassembled WGS sequence"/>
</dbReference>
<evidence type="ECO:0000313" key="2">
    <source>
        <dbReference type="EMBL" id="KAF2264597.1"/>
    </source>
</evidence>
<dbReference type="PANTHER" id="PTHR48079">
    <property type="entry name" value="PROTEIN YEEZ"/>
    <property type="match status" value="1"/>
</dbReference>
<dbReference type="OrthoDB" id="2130169at2759"/>
<evidence type="ECO:0000313" key="3">
    <source>
        <dbReference type="Proteomes" id="UP000800093"/>
    </source>
</evidence>